<dbReference type="EMBL" id="KV417571">
    <property type="protein sequence ID" value="KZP18604.1"/>
    <property type="molecule type" value="Genomic_DNA"/>
</dbReference>
<evidence type="ECO:0000256" key="2">
    <source>
        <dbReference type="SAM" id="Phobius"/>
    </source>
</evidence>
<keyword evidence="2" id="KW-0472">Membrane</keyword>
<keyword evidence="2" id="KW-1133">Transmembrane helix</keyword>
<accession>A0A166H919</accession>
<evidence type="ECO:0000313" key="3">
    <source>
        <dbReference type="EMBL" id="KZP18604.1"/>
    </source>
</evidence>
<feature type="transmembrane region" description="Helical" evidence="2">
    <location>
        <begin position="188"/>
        <end position="207"/>
    </location>
</feature>
<feature type="region of interest" description="Disordered" evidence="1">
    <location>
        <begin position="78"/>
        <end position="101"/>
    </location>
</feature>
<evidence type="ECO:0000256" key="1">
    <source>
        <dbReference type="SAM" id="MobiDB-lite"/>
    </source>
</evidence>
<protein>
    <submittedName>
        <fullName evidence="3">Uncharacterized protein</fullName>
    </submittedName>
</protein>
<keyword evidence="2" id="KW-0812">Transmembrane</keyword>
<sequence length="304" mass="33173">MSEEAKLRAQTNLTLWYPTAFYLDITYGIYTSRYSTTAVVLSAKVVGGVVVVEAVGSGSRGGLVDGADVLNAAQPVYSRSGRRDSAPQESNSPSALRGESYRASAREKALRPIQTPWPPASRAARIADGKPWERGGGCLLSASGRVQVRLQEEVAAVLPIARLRLSKISVACPAPRGRRHRVRKLGMVFRRFAFLLLVLPPGLVLALQPLVFQHIGNPADIIDERRRAARLRRSRFGCHDRLQASVVFSVLMARPLDTRGMRLFVRGAMDAPDMLCDGPAKGVQRHEQEFESACCARQQGGLGT</sequence>
<dbReference type="AlphaFoldDB" id="A0A166H919"/>
<gene>
    <name evidence="3" type="ORF">FIBSPDRAFT_933373</name>
</gene>
<reference evidence="3 4" key="1">
    <citation type="journal article" date="2016" name="Mol. Biol. Evol.">
        <title>Comparative Genomics of Early-Diverging Mushroom-Forming Fungi Provides Insights into the Origins of Lignocellulose Decay Capabilities.</title>
        <authorList>
            <person name="Nagy L.G."/>
            <person name="Riley R."/>
            <person name="Tritt A."/>
            <person name="Adam C."/>
            <person name="Daum C."/>
            <person name="Floudas D."/>
            <person name="Sun H."/>
            <person name="Yadav J.S."/>
            <person name="Pangilinan J."/>
            <person name="Larsson K.H."/>
            <person name="Matsuura K."/>
            <person name="Barry K."/>
            <person name="Labutti K."/>
            <person name="Kuo R."/>
            <person name="Ohm R.A."/>
            <person name="Bhattacharya S.S."/>
            <person name="Shirouzu T."/>
            <person name="Yoshinaga Y."/>
            <person name="Martin F.M."/>
            <person name="Grigoriev I.V."/>
            <person name="Hibbett D.S."/>
        </authorList>
    </citation>
    <scope>NUCLEOTIDE SEQUENCE [LARGE SCALE GENOMIC DNA]</scope>
    <source>
        <strain evidence="3 4">CBS 109695</strain>
    </source>
</reference>
<organism evidence="3 4">
    <name type="scientific">Athelia psychrophila</name>
    <dbReference type="NCBI Taxonomy" id="1759441"/>
    <lineage>
        <taxon>Eukaryota</taxon>
        <taxon>Fungi</taxon>
        <taxon>Dikarya</taxon>
        <taxon>Basidiomycota</taxon>
        <taxon>Agaricomycotina</taxon>
        <taxon>Agaricomycetes</taxon>
        <taxon>Agaricomycetidae</taxon>
        <taxon>Atheliales</taxon>
        <taxon>Atheliaceae</taxon>
        <taxon>Athelia</taxon>
    </lineage>
</organism>
<dbReference type="Proteomes" id="UP000076532">
    <property type="component" value="Unassembled WGS sequence"/>
</dbReference>
<evidence type="ECO:0000313" key="4">
    <source>
        <dbReference type="Proteomes" id="UP000076532"/>
    </source>
</evidence>
<proteinExistence type="predicted"/>
<keyword evidence="4" id="KW-1185">Reference proteome</keyword>
<name>A0A166H919_9AGAM</name>